<dbReference type="InterPro" id="IPR035979">
    <property type="entry name" value="RBD_domain_sf"/>
</dbReference>
<keyword evidence="5" id="KW-1185">Reference proteome</keyword>
<evidence type="ECO:0000256" key="2">
    <source>
        <dbReference type="SAM" id="MobiDB-lite"/>
    </source>
</evidence>
<dbReference type="Gene3D" id="3.30.70.330">
    <property type="match status" value="1"/>
</dbReference>
<dbReference type="InterPro" id="IPR000120">
    <property type="entry name" value="Amidase"/>
</dbReference>
<dbReference type="SMART" id="SM00360">
    <property type="entry name" value="RRM"/>
    <property type="match status" value="1"/>
</dbReference>
<gene>
    <name evidence="4" type="ORF">MAR_011437</name>
</gene>
<feature type="compositionally biased region" description="Basic and acidic residues" evidence="2">
    <location>
        <begin position="154"/>
        <end position="239"/>
    </location>
</feature>
<feature type="compositionally biased region" description="Low complexity" evidence="2">
    <location>
        <begin position="106"/>
        <end position="117"/>
    </location>
</feature>
<evidence type="ECO:0000313" key="4">
    <source>
        <dbReference type="EMBL" id="WAR25733.1"/>
    </source>
</evidence>
<reference evidence="4" key="1">
    <citation type="submission" date="2022-11" db="EMBL/GenBank/DDBJ databases">
        <title>Centuries of genome instability and evolution in soft-shell clam transmissible cancer (bioRxiv).</title>
        <authorList>
            <person name="Hart S.F.M."/>
            <person name="Yonemitsu M.A."/>
            <person name="Giersch R.M."/>
            <person name="Beal B.F."/>
            <person name="Arriagada G."/>
            <person name="Davis B.W."/>
            <person name="Ostrander E.A."/>
            <person name="Goff S.P."/>
            <person name="Metzger M.J."/>
        </authorList>
    </citation>
    <scope>NUCLEOTIDE SEQUENCE</scope>
    <source>
        <strain evidence="4">MELC-2E11</strain>
        <tissue evidence="4">Siphon/mantle</tissue>
    </source>
</reference>
<dbReference type="InterPro" id="IPR023631">
    <property type="entry name" value="Amidase_dom"/>
</dbReference>
<dbReference type="PANTHER" id="PTHR11895:SF170">
    <property type="entry name" value="AMIDASE"/>
    <property type="match status" value="1"/>
</dbReference>
<accession>A0ABY7FXX3</accession>
<feature type="domain" description="RRM" evidence="3">
    <location>
        <begin position="28"/>
        <end position="102"/>
    </location>
</feature>
<dbReference type="Gene3D" id="1.10.20.60">
    <property type="entry name" value="Glu-tRNAGln amidotransferase C subunit, N-terminal domain"/>
    <property type="match status" value="1"/>
</dbReference>
<dbReference type="PROSITE" id="PS50102">
    <property type="entry name" value="RRM"/>
    <property type="match status" value="1"/>
</dbReference>
<dbReference type="SUPFAM" id="SSF54928">
    <property type="entry name" value="RNA-binding domain, RBD"/>
    <property type="match status" value="1"/>
</dbReference>
<dbReference type="SUPFAM" id="SSF75304">
    <property type="entry name" value="Amidase signature (AS) enzymes"/>
    <property type="match status" value="1"/>
</dbReference>
<dbReference type="Pfam" id="PF00076">
    <property type="entry name" value="RRM_1"/>
    <property type="match status" value="1"/>
</dbReference>
<dbReference type="InterPro" id="IPR036928">
    <property type="entry name" value="AS_sf"/>
</dbReference>
<dbReference type="Proteomes" id="UP001164746">
    <property type="component" value="Chromosome 14"/>
</dbReference>
<dbReference type="InterPro" id="IPR000504">
    <property type="entry name" value="RRM_dom"/>
</dbReference>
<dbReference type="PANTHER" id="PTHR11895">
    <property type="entry name" value="TRANSAMIDASE"/>
    <property type="match status" value="1"/>
</dbReference>
<name>A0ABY7FXX3_MYAAR</name>
<organism evidence="4 5">
    <name type="scientific">Mya arenaria</name>
    <name type="common">Soft-shell clam</name>
    <dbReference type="NCBI Taxonomy" id="6604"/>
    <lineage>
        <taxon>Eukaryota</taxon>
        <taxon>Metazoa</taxon>
        <taxon>Spiralia</taxon>
        <taxon>Lophotrochozoa</taxon>
        <taxon>Mollusca</taxon>
        <taxon>Bivalvia</taxon>
        <taxon>Autobranchia</taxon>
        <taxon>Heteroconchia</taxon>
        <taxon>Euheterodonta</taxon>
        <taxon>Imparidentia</taxon>
        <taxon>Neoheterodontei</taxon>
        <taxon>Myida</taxon>
        <taxon>Myoidea</taxon>
        <taxon>Myidae</taxon>
        <taxon>Mya</taxon>
    </lineage>
</organism>
<dbReference type="EMBL" id="CP111025">
    <property type="protein sequence ID" value="WAR25733.1"/>
    <property type="molecule type" value="Genomic_DNA"/>
</dbReference>
<protein>
    <submittedName>
        <fullName evidence="4">AMID-like protein</fullName>
    </submittedName>
</protein>
<evidence type="ECO:0000259" key="3">
    <source>
        <dbReference type="PROSITE" id="PS50102"/>
    </source>
</evidence>
<evidence type="ECO:0000313" key="5">
    <source>
        <dbReference type="Proteomes" id="UP001164746"/>
    </source>
</evidence>
<keyword evidence="1" id="KW-0694">RNA-binding</keyword>
<evidence type="ECO:0000256" key="1">
    <source>
        <dbReference type="PROSITE-ProRule" id="PRU00176"/>
    </source>
</evidence>
<sequence length="625" mass="67875">MPRNDSTKLPNVPKAARDMSSVSTEPPFKAFVANLPYDASEEKLMRFFGHLDVVNVRLPLDKGRHRGFGYVQFQSRQGLIGALGMHQEMFCGRKIVVHLTGESHNDNPSSDNPSSDNGKGGRYRYDGGPCRAAGDWRSQSKSDSAFTDRGNYGRSDDRRPIRNDNRGPSRYDDRGPRREGGTTARYNERGFGGDRRSDRGDYEGFGHHDDHVFGEGIYRSDDDRRGGFEGGGNRDEPEMYRAPAVRPPSTKELAEMGESLGYQLTDAEIEGFKGHIMESLKLYNDIEGLVPPTLPVKYPRTPGYRPEPSENSCNAWYWKCDIKGASSGLLKGKRVGIKDNVCVAGVPMMNGSKVMQGYTPEVDATLVTRILDAGGQVIGKTNCESMCFSGSSFTNDTGPTLNPKDQERSAGGSSGGSAAVVKNGEADVAIGGDQGGSIRIPSSWVGIVGLKPTWGLVPYTGVVPIETTVDHAGPMAASVTDCALLLEAIAGYDDGRDPRQESAMTCPPYSKQLEVSLAGKKIGLLTEGFDGCEEDVQMIVRAAADRFKSINVEVEDVSMPLHTHDRMKNALGMVKNTAPFDITGHPALTINAGMSEGLPIGLQIVGKRFDDVKVLQFARAFEKLQ</sequence>
<feature type="region of interest" description="Disordered" evidence="2">
    <location>
        <begin position="394"/>
        <end position="418"/>
    </location>
</feature>
<proteinExistence type="predicted"/>
<dbReference type="Gene3D" id="3.90.1300.10">
    <property type="entry name" value="Amidase signature (AS) domain"/>
    <property type="match status" value="2"/>
</dbReference>
<dbReference type="Pfam" id="PF01425">
    <property type="entry name" value="Amidase"/>
    <property type="match status" value="2"/>
</dbReference>
<feature type="region of interest" description="Disordered" evidence="2">
    <location>
        <begin position="101"/>
        <end position="248"/>
    </location>
</feature>
<dbReference type="InterPro" id="IPR012677">
    <property type="entry name" value="Nucleotide-bd_a/b_plait_sf"/>
</dbReference>
<feature type="region of interest" description="Disordered" evidence="2">
    <location>
        <begin position="1"/>
        <end position="23"/>
    </location>
</feature>